<name>A0A2S7F9I9_CLOBU</name>
<comment type="caution">
    <text evidence="1">The sequence shown here is derived from an EMBL/GenBank/DDBJ whole genome shotgun (WGS) entry which is preliminary data.</text>
</comment>
<accession>A0A2S7F9I9</accession>
<protein>
    <submittedName>
        <fullName evidence="1">Phage tail protein</fullName>
    </submittedName>
</protein>
<dbReference type="EMBL" id="LRDH01000114">
    <property type="protein sequence ID" value="PPV13988.1"/>
    <property type="molecule type" value="Genomic_DNA"/>
</dbReference>
<dbReference type="Proteomes" id="UP000238081">
    <property type="component" value="Unassembled WGS sequence"/>
</dbReference>
<dbReference type="AlphaFoldDB" id="A0A2S7F9I9"/>
<evidence type="ECO:0000313" key="2">
    <source>
        <dbReference type="Proteomes" id="UP000238081"/>
    </source>
</evidence>
<gene>
    <name evidence="1" type="ORF">AWN73_15115</name>
</gene>
<sequence length="234" mass="26831">MKSYIFYNNKNSNDLDLIIEKTPEIPSSNIIYKTIEIDGGETLTKVEGFSDINFKIDFVYFADREDYLMKKAIIDNWLLNSIGEYLTYSLDEFTSYKVKQINIGNTTTTSRTMRHFSVTFTCAGLKYMTNGLTPIDVLSSGIVFNNFGSYKAKPLFKIYGTGNVNVNINKNSFTVKNINNYVIIDSEIKECYKENINKGKDMAGDYPVFYIGENMISWTGAVSKIEITPRWRCY</sequence>
<reference evidence="1 2" key="1">
    <citation type="submission" date="2016-01" db="EMBL/GenBank/DDBJ databases">
        <title>Characterization of the Clostridium difficile lineages that are prevalent in Hong Kong and China.</title>
        <authorList>
            <person name="Kwok J.S.-L."/>
            <person name="Lam W.-Y."/>
            <person name="Ip M."/>
            <person name="Chan T.-F."/>
            <person name="Hawkey P.M."/>
            <person name="Tsui S.K.-W."/>
        </authorList>
    </citation>
    <scope>NUCLEOTIDE SEQUENCE [LARGE SCALE GENOMIC DNA]</scope>
    <source>
        <strain evidence="1 2">300064</strain>
    </source>
</reference>
<organism evidence="1 2">
    <name type="scientific">Clostridium butyricum</name>
    <dbReference type="NCBI Taxonomy" id="1492"/>
    <lineage>
        <taxon>Bacteria</taxon>
        <taxon>Bacillati</taxon>
        <taxon>Bacillota</taxon>
        <taxon>Clostridia</taxon>
        <taxon>Eubacteriales</taxon>
        <taxon>Clostridiaceae</taxon>
        <taxon>Clostridium</taxon>
    </lineage>
</organism>
<proteinExistence type="predicted"/>
<dbReference type="RefSeq" id="WP_043666005.1">
    <property type="nucleotide sequence ID" value="NZ_JSEG01000020.1"/>
</dbReference>
<evidence type="ECO:0000313" key="1">
    <source>
        <dbReference type="EMBL" id="PPV13988.1"/>
    </source>
</evidence>